<proteinExistence type="predicted"/>
<feature type="chain" id="PRO_5043462481" description="Secreted protein" evidence="1">
    <location>
        <begin position="18"/>
        <end position="101"/>
    </location>
</feature>
<protein>
    <recommendedName>
        <fullName evidence="4">Secreted protein</fullName>
    </recommendedName>
</protein>
<evidence type="ECO:0008006" key="4">
    <source>
        <dbReference type="Google" id="ProtNLM"/>
    </source>
</evidence>
<sequence length="101" mass="11268">MPCYLSIFFTSSSLVLAGRGQARDNGRRELSELRVLPGLSGSLRGLGGQRRTVDRSAELQRRPRSCRSQAPAPWCGAERCWAWPTWICGLPGPGEWLAWPR</sequence>
<organism evidence="2 3">
    <name type="scientific">Pleurodeles waltl</name>
    <name type="common">Iberian ribbed newt</name>
    <dbReference type="NCBI Taxonomy" id="8319"/>
    <lineage>
        <taxon>Eukaryota</taxon>
        <taxon>Metazoa</taxon>
        <taxon>Chordata</taxon>
        <taxon>Craniata</taxon>
        <taxon>Vertebrata</taxon>
        <taxon>Euteleostomi</taxon>
        <taxon>Amphibia</taxon>
        <taxon>Batrachia</taxon>
        <taxon>Caudata</taxon>
        <taxon>Salamandroidea</taxon>
        <taxon>Salamandridae</taxon>
        <taxon>Pleurodelinae</taxon>
        <taxon>Pleurodeles</taxon>
    </lineage>
</organism>
<evidence type="ECO:0000256" key="1">
    <source>
        <dbReference type="SAM" id="SignalP"/>
    </source>
</evidence>
<reference evidence="2" key="1">
    <citation type="journal article" date="2022" name="bioRxiv">
        <title>Sequencing and chromosome-scale assembly of the giantPleurodeles waltlgenome.</title>
        <authorList>
            <person name="Brown T."/>
            <person name="Elewa A."/>
            <person name="Iarovenko S."/>
            <person name="Subramanian E."/>
            <person name="Araus A.J."/>
            <person name="Petzold A."/>
            <person name="Susuki M."/>
            <person name="Suzuki K.-i.T."/>
            <person name="Hayashi T."/>
            <person name="Toyoda A."/>
            <person name="Oliveira C."/>
            <person name="Osipova E."/>
            <person name="Leigh N.D."/>
            <person name="Simon A."/>
            <person name="Yun M.H."/>
        </authorList>
    </citation>
    <scope>NUCLEOTIDE SEQUENCE</scope>
    <source>
        <strain evidence="2">20211129_DDA</strain>
        <tissue evidence="2">Liver</tissue>
    </source>
</reference>
<keyword evidence="1" id="KW-0732">Signal</keyword>
<evidence type="ECO:0000313" key="2">
    <source>
        <dbReference type="EMBL" id="KAJ1098512.1"/>
    </source>
</evidence>
<dbReference type="EMBL" id="JANPWB010000014">
    <property type="protein sequence ID" value="KAJ1098512.1"/>
    <property type="molecule type" value="Genomic_DNA"/>
</dbReference>
<dbReference type="Proteomes" id="UP001066276">
    <property type="component" value="Chromosome 10"/>
</dbReference>
<gene>
    <name evidence="2" type="ORF">NDU88_003622</name>
</gene>
<accession>A0AAV7M4T9</accession>
<name>A0AAV7M4T9_PLEWA</name>
<dbReference type="AlphaFoldDB" id="A0AAV7M4T9"/>
<comment type="caution">
    <text evidence="2">The sequence shown here is derived from an EMBL/GenBank/DDBJ whole genome shotgun (WGS) entry which is preliminary data.</text>
</comment>
<keyword evidence="3" id="KW-1185">Reference proteome</keyword>
<feature type="signal peptide" evidence="1">
    <location>
        <begin position="1"/>
        <end position="17"/>
    </location>
</feature>
<evidence type="ECO:0000313" key="3">
    <source>
        <dbReference type="Proteomes" id="UP001066276"/>
    </source>
</evidence>